<reference evidence="2 3" key="1">
    <citation type="submission" date="2014-11" db="EMBL/GenBank/DDBJ databases">
        <title>Genetic blueprint of the zoonotic pathogen Toxocara canis.</title>
        <authorList>
            <person name="Zhu X.-Q."/>
            <person name="Korhonen P.K."/>
            <person name="Cai H."/>
            <person name="Young N.D."/>
            <person name="Nejsum P."/>
            <person name="von Samson-Himmelstjerna G."/>
            <person name="Boag P.R."/>
            <person name="Tan P."/>
            <person name="Li Q."/>
            <person name="Min J."/>
            <person name="Yang Y."/>
            <person name="Wang X."/>
            <person name="Fang X."/>
            <person name="Hall R.S."/>
            <person name="Hofmann A."/>
            <person name="Sternberg P.W."/>
            <person name="Jex A.R."/>
            <person name="Gasser R.B."/>
        </authorList>
    </citation>
    <scope>NUCLEOTIDE SEQUENCE [LARGE SCALE GENOMIC DNA]</scope>
    <source>
        <strain evidence="2">PN_DK_2014</strain>
    </source>
</reference>
<dbReference type="SUPFAM" id="SSF46458">
    <property type="entry name" value="Globin-like"/>
    <property type="match status" value="1"/>
</dbReference>
<dbReference type="CDD" id="cd01040">
    <property type="entry name" value="Mb-like"/>
    <property type="match status" value="1"/>
</dbReference>
<accession>A0A0B2VRJ2</accession>
<protein>
    <submittedName>
        <fullName evidence="2">Uncharacterized protein</fullName>
    </submittedName>
</protein>
<organism evidence="2 3">
    <name type="scientific">Toxocara canis</name>
    <name type="common">Canine roundworm</name>
    <dbReference type="NCBI Taxonomy" id="6265"/>
    <lineage>
        <taxon>Eukaryota</taxon>
        <taxon>Metazoa</taxon>
        <taxon>Ecdysozoa</taxon>
        <taxon>Nematoda</taxon>
        <taxon>Chromadorea</taxon>
        <taxon>Rhabditida</taxon>
        <taxon>Spirurina</taxon>
        <taxon>Ascaridomorpha</taxon>
        <taxon>Ascaridoidea</taxon>
        <taxon>Toxocaridae</taxon>
        <taxon>Toxocara</taxon>
    </lineage>
</organism>
<feature type="region of interest" description="Disordered" evidence="1">
    <location>
        <begin position="69"/>
        <end position="150"/>
    </location>
</feature>
<dbReference type="InterPro" id="IPR012292">
    <property type="entry name" value="Globin/Proto"/>
</dbReference>
<dbReference type="EMBL" id="JPKZ01001175">
    <property type="protein sequence ID" value="KHN83640.1"/>
    <property type="molecule type" value="Genomic_DNA"/>
</dbReference>
<evidence type="ECO:0000313" key="2">
    <source>
        <dbReference type="EMBL" id="KHN83640.1"/>
    </source>
</evidence>
<dbReference type="Gene3D" id="1.10.490.10">
    <property type="entry name" value="Globins"/>
    <property type="match status" value="1"/>
</dbReference>
<sequence length="358" mass="38842">MDSKLGTPCDPRIKRSMGHRESRAAIDNCDHLFSASFDSGCSSMAQAGVAPPISSPLGTPVWPSVVQRLQPQRADSATSDDSIPENGLDKRGRVRSTSSNSSLQMIARKGNSSESQKTSRGMRSSSAKNSARNAAEKLPSKSSSTANKLPAISSSSQAIISSCMDNARGDIASRIVQRMAHKRDDFAQFLANLSAEQTADMVNSVKQLLTDVVKNINSPEKIKEISIQFGIDQVPKRGWGFKADFFAVMANALATECVFLDGAAHQPTETIEAWAELVELMFSNVRDGYYQQIRYLRRNSHCFNSMFSCSSDTDGGDLYANGARQLSSDNIPPHFKSTGHLNQSPVEPVSAPGVVIRF</sequence>
<evidence type="ECO:0000313" key="3">
    <source>
        <dbReference type="Proteomes" id="UP000031036"/>
    </source>
</evidence>
<dbReference type="AlphaFoldDB" id="A0A0B2VRJ2"/>
<comment type="caution">
    <text evidence="2">The sequence shown here is derived from an EMBL/GenBank/DDBJ whole genome shotgun (WGS) entry which is preliminary data.</text>
</comment>
<dbReference type="GO" id="GO:0020037">
    <property type="term" value="F:heme binding"/>
    <property type="evidence" value="ECO:0007669"/>
    <property type="project" value="InterPro"/>
</dbReference>
<keyword evidence="3" id="KW-1185">Reference proteome</keyword>
<dbReference type="InterPro" id="IPR044399">
    <property type="entry name" value="Mb-like_M"/>
</dbReference>
<feature type="compositionally biased region" description="Polar residues" evidence="1">
    <location>
        <begin position="69"/>
        <end position="81"/>
    </location>
</feature>
<proteinExistence type="predicted"/>
<feature type="compositionally biased region" description="Low complexity" evidence="1">
    <location>
        <begin position="123"/>
        <end position="133"/>
    </location>
</feature>
<evidence type="ECO:0000256" key="1">
    <source>
        <dbReference type="SAM" id="MobiDB-lite"/>
    </source>
</evidence>
<feature type="compositionally biased region" description="Polar residues" evidence="1">
    <location>
        <begin position="95"/>
        <end position="122"/>
    </location>
</feature>
<name>A0A0B2VRJ2_TOXCA</name>
<dbReference type="OrthoDB" id="5854162at2759"/>
<dbReference type="GO" id="GO:0019825">
    <property type="term" value="F:oxygen binding"/>
    <property type="evidence" value="ECO:0007669"/>
    <property type="project" value="InterPro"/>
</dbReference>
<gene>
    <name evidence="2" type="ORF">Tcan_11624</name>
</gene>
<feature type="region of interest" description="Disordered" evidence="1">
    <location>
        <begin position="1"/>
        <end position="22"/>
    </location>
</feature>
<dbReference type="InterPro" id="IPR009050">
    <property type="entry name" value="Globin-like_sf"/>
</dbReference>
<dbReference type="Proteomes" id="UP000031036">
    <property type="component" value="Unassembled WGS sequence"/>
</dbReference>